<gene>
    <name evidence="1" type="ORF">PsorP6_006621</name>
</gene>
<dbReference type="EMBL" id="CM047583">
    <property type="protein sequence ID" value="KAI9912979.1"/>
    <property type="molecule type" value="Genomic_DNA"/>
</dbReference>
<name>A0ACC0W4G4_9STRA</name>
<accession>A0ACC0W4G4</accession>
<organism evidence="1 2">
    <name type="scientific">Peronosclerospora sorghi</name>
    <dbReference type="NCBI Taxonomy" id="230839"/>
    <lineage>
        <taxon>Eukaryota</taxon>
        <taxon>Sar</taxon>
        <taxon>Stramenopiles</taxon>
        <taxon>Oomycota</taxon>
        <taxon>Peronosporomycetes</taxon>
        <taxon>Peronosporales</taxon>
        <taxon>Peronosporaceae</taxon>
        <taxon>Peronosclerospora</taxon>
    </lineage>
</organism>
<keyword evidence="2" id="KW-1185">Reference proteome</keyword>
<evidence type="ECO:0000313" key="2">
    <source>
        <dbReference type="Proteomes" id="UP001163321"/>
    </source>
</evidence>
<dbReference type="Proteomes" id="UP001163321">
    <property type="component" value="Chromosome 4"/>
</dbReference>
<reference evidence="1 2" key="1">
    <citation type="journal article" date="2022" name="bioRxiv">
        <title>The genome of the oomycete Peronosclerospora sorghi, a cosmopolitan pathogen of maize and sorghum, is inflated with dispersed pseudogenes.</title>
        <authorList>
            <person name="Fletcher K."/>
            <person name="Martin F."/>
            <person name="Isakeit T."/>
            <person name="Cavanaugh K."/>
            <person name="Magill C."/>
            <person name="Michelmore R."/>
        </authorList>
    </citation>
    <scope>NUCLEOTIDE SEQUENCE [LARGE SCALE GENOMIC DNA]</scope>
    <source>
        <strain evidence="1">P6</strain>
    </source>
</reference>
<comment type="caution">
    <text evidence="1">The sequence shown here is derived from an EMBL/GenBank/DDBJ whole genome shotgun (WGS) entry which is preliminary data.</text>
</comment>
<evidence type="ECO:0000313" key="1">
    <source>
        <dbReference type="EMBL" id="KAI9912979.1"/>
    </source>
</evidence>
<proteinExistence type="predicted"/>
<protein>
    <submittedName>
        <fullName evidence="1">Uncharacterized protein</fullName>
    </submittedName>
</protein>
<sequence length="190" mass="20775">MTQRACSMVSAASMTMSLCKVKETPKSTAFVGCSEFNATTIITKPNNNNNSWADCSRFRCTFNCRCLKVTLRSAYTLSRLVDSAASPMSVASADSSDRLFSQIAACSRRHSSHFVRKQDPTPEVDTHKPTILLIIAYAIRLYKQATHQSVLTLSRIQPGGVGCIDDVCHFCKVFDTTQLTAFVNSTAVSG</sequence>